<dbReference type="RefSeq" id="WP_066247154.1">
    <property type="nucleotide sequence ID" value="NZ_CP036246.2"/>
</dbReference>
<dbReference type="EMBL" id="CP036246">
    <property type="protein sequence ID" value="QEP41177.1"/>
    <property type="molecule type" value="Genomic_DNA"/>
</dbReference>
<feature type="chain" id="PRO_5022911013" evidence="1">
    <location>
        <begin position="22"/>
        <end position="304"/>
    </location>
</feature>
<dbReference type="AlphaFoldDB" id="A0A5C2HEE6"/>
<evidence type="ECO:0000256" key="1">
    <source>
        <dbReference type="SAM" id="SignalP"/>
    </source>
</evidence>
<dbReference type="KEGG" id="apoc:APORC_1605"/>
<proteinExistence type="predicted"/>
<feature type="signal peptide" evidence="1">
    <location>
        <begin position="1"/>
        <end position="21"/>
    </location>
</feature>
<evidence type="ECO:0000313" key="3">
    <source>
        <dbReference type="EMBL" id="QEP41177.1"/>
    </source>
</evidence>
<organism evidence="3 4">
    <name type="scientific">Arcobacter porcinus</name>
    <dbReference type="NCBI Taxonomy" id="1935204"/>
    <lineage>
        <taxon>Bacteria</taxon>
        <taxon>Pseudomonadati</taxon>
        <taxon>Campylobacterota</taxon>
        <taxon>Epsilonproteobacteria</taxon>
        <taxon>Campylobacterales</taxon>
        <taxon>Arcobacteraceae</taxon>
        <taxon>Arcobacter</taxon>
    </lineage>
</organism>
<dbReference type="PROSITE" id="PS51257">
    <property type="entry name" value="PROKAR_LIPOPROTEIN"/>
    <property type="match status" value="1"/>
</dbReference>
<sequence length="304" mass="36736">MYKIILINLIFLLFFSSCSQKNTISNQKNIKTEAEILIENSNIKSYYLHLNKIYLVDKLVPKDNQELIRIRDRYISYEIIEPEIIKFINNNFTEEELIKINKFFNSDLGNKISQNKLKIIEQVKIAAKEFLKENNHVLKESFRKREKKIIENGLEVINILNSNKNRKFKINRKTGINKSVNNLELENLFNDKIYEELYYKSIENIMEEEINKQSYLNNYKDIIEDYISIYISYEKIKSIFDEVINSYFTEYEIKAIIDFENLEFVRKYIIINYTLHDKIKELHNKALRRYIEDFIRISQRLDNK</sequence>
<evidence type="ECO:0000313" key="4">
    <source>
        <dbReference type="Proteomes" id="UP000322644"/>
    </source>
</evidence>
<protein>
    <submittedName>
        <fullName evidence="3">DUF2059 domain-containing protein</fullName>
    </submittedName>
</protein>
<keyword evidence="1" id="KW-0732">Signal</keyword>
<accession>A0A5C2HEE6</accession>
<name>A0A5C2HEE6_9BACT</name>
<gene>
    <name evidence="3" type="ORF">APORC_1605</name>
</gene>
<evidence type="ECO:0000259" key="2">
    <source>
        <dbReference type="Pfam" id="PF09832"/>
    </source>
</evidence>
<feature type="domain" description="DUF2059" evidence="2">
    <location>
        <begin position="80"/>
        <end position="123"/>
    </location>
</feature>
<dbReference type="Pfam" id="PF09832">
    <property type="entry name" value="DUF2059"/>
    <property type="match status" value="1"/>
</dbReference>
<dbReference type="InterPro" id="IPR018637">
    <property type="entry name" value="DUF2059"/>
</dbReference>
<reference evidence="3 4" key="2">
    <citation type="submission" date="2019-09" db="EMBL/GenBank/DDBJ databases">
        <title>Taxonomic note: a critical rebuttal of the proposed division of the genus Arcobacter into six genera, emended descriptions of Arcobacter anaerophilus and the genus Arcobacter, and an assessment of genus-level boundaries for Epsilonproteobacteria using in silico genomic comparator tools.</title>
        <authorList>
            <person name="On S.L.W."/>
            <person name="Miller W.G."/>
            <person name="Biggs P."/>
            <person name="Cornelius A."/>
            <person name="Vandamme P."/>
        </authorList>
    </citation>
    <scope>NUCLEOTIDE SEQUENCE [LARGE SCALE GENOMIC DNA]</scope>
    <source>
        <strain evidence="3 4">CCUG 56899</strain>
    </source>
</reference>
<reference evidence="3 4" key="1">
    <citation type="submission" date="2019-09" db="EMBL/GenBank/DDBJ databases">
        <title>Complete genome sequencing of four Arcobacter species reveals a diverse suite of mobile elements.</title>
        <authorList>
            <person name="Miller W.G."/>
            <person name="Yee E."/>
            <person name="Bono J.L."/>
        </authorList>
    </citation>
    <scope>NUCLEOTIDE SEQUENCE [LARGE SCALE GENOMIC DNA]</scope>
    <source>
        <strain evidence="3 4">CCUG 56899</strain>
    </source>
</reference>
<dbReference type="Proteomes" id="UP000322644">
    <property type="component" value="Chromosome"/>
</dbReference>